<dbReference type="InterPro" id="IPR013738">
    <property type="entry name" value="Beta_galactosidase_Trimer"/>
</dbReference>
<dbReference type="GO" id="GO:0004565">
    <property type="term" value="F:beta-galactosidase activity"/>
    <property type="evidence" value="ECO:0007669"/>
    <property type="project" value="InterPro"/>
</dbReference>
<sequence length="232" mass="26225">IKRLGINVDVVRPVDDLSKYRAVIAPLMYIVTEEAATNIRRYVEKGGTFIAGFRFGTKDENSNMVKTVLPGKLRDLFGIAIYAWDNLRERSVEVKDKEGESYQADTFADLITPEGAEIIAKYNSSWYSPYAAATVRSFGKGKAYYIGCGLSQGFYDKLMRKVLKGLEVEEIRCPDEVEIAIRQKEDKKLIFLMNFSDKSSEVSLSREYVDLITEKKLSGKVEVDPFGVMLLI</sequence>
<dbReference type="InterPro" id="IPR003476">
    <property type="entry name" value="Glyco_hydro_42"/>
</dbReference>
<evidence type="ECO:0000313" key="3">
    <source>
        <dbReference type="EMBL" id="RLE10381.1"/>
    </source>
</evidence>
<comment type="caution">
    <text evidence="3">The sequence shown here is derived from an EMBL/GenBank/DDBJ whole genome shotgun (WGS) entry which is preliminary data.</text>
</comment>
<reference evidence="3 4" key="1">
    <citation type="submission" date="2018-06" db="EMBL/GenBank/DDBJ databases">
        <title>Extensive metabolic versatility and redundancy in microbially diverse, dynamic hydrothermal sediments.</title>
        <authorList>
            <person name="Dombrowski N."/>
            <person name="Teske A."/>
            <person name="Baker B.J."/>
        </authorList>
    </citation>
    <scope>NUCLEOTIDE SEQUENCE [LARGE SCALE GENOMIC DNA]</scope>
    <source>
        <strain evidence="3">B47_G16</strain>
    </source>
</reference>
<name>A0A497E6C7_UNCAE</name>
<dbReference type="PANTHER" id="PTHR36447">
    <property type="entry name" value="BETA-GALACTOSIDASE GANA"/>
    <property type="match status" value="1"/>
</dbReference>
<dbReference type="Gene3D" id="2.60.40.1180">
    <property type="entry name" value="Golgi alpha-mannosidase II"/>
    <property type="match status" value="1"/>
</dbReference>
<gene>
    <name evidence="3" type="ORF">DRJ00_01460</name>
</gene>
<dbReference type="Pfam" id="PF08533">
    <property type="entry name" value="Glyco_hydro_42C"/>
    <property type="match status" value="1"/>
</dbReference>
<feature type="domain" description="Beta-galactosidase C-terminal" evidence="2">
    <location>
        <begin position="177"/>
        <end position="228"/>
    </location>
</feature>
<dbReference type="InterPro" id="IPR013780">
    <property type="entry name" value="Glyco_hydro_b"/>
</dbReference>
<dbReference type="SUPFAM" id="SSF51011">
    <property type="entry name" value="Glycosyl hydrolase domain"/>
    <property type="match status" value="1"/>
</dbReference>
<evidence type="ECO:0000259" key="2">
    <source>
        <dbReference type="Pfam" id="PF08533"/>
    </source>
</evidence>
<evidence type="ECO:0000259" key="1">
    <source>
        <dbReference type="Pfam" id="PF08532"/>
    </source>
</evidence>
<feature type="domain" description="Beta-galactosidase trimerisation" evidence="1">
    <location>
        <begin position="2"/>
        <end position="168"/>
    </location>
</feature>
<dbReference type="InterPro" id="IPR029062">
    <property type="entry name" value="Class_I_gatase-like"/>
</dbReference>
<dbReference type="PANTHER" id="PTHR36447:SF1">
    <property type="entry name" value="BETA-GALACTOSIDASE GANA"/>
    <property type="match status" value="1"/>
</dbReference>
<accession>A0A497E6C7</accession>
<dbReference type="EMBL" id="QMPZ01000009">
    <property type="protein sequence ID" value="RLE10381.1"/>
    <property type="molecule type" value="Genomic_DNA"/>
</dbReference>
<dbReference type="AlphaFoldDB" id="A0A497E6C7"/>
<dbReference type="Pfam" id="PF08532">
    <property type="entry name" value="Glyco_hydro_42M"/>
    <property type="match status" value="1"/>
</dbReference>
<evidence type="ECO:0000313" key="4">
    <source>
        <dbReference type="Proteomes" id="UP000279422"/>
    </source>
</evidence>
<dbReference type="GO" id="GO:0006012">
    <property type="term" value="P:galactose metabolic process"/>
    <property type="evidence" value="ECO:0007669"/>
    <property type="project" value="InterPro"/>
</dbReference>
<protein>
    <recommendedName>
        <fullName evidence="5">Beta-galactosidase</fullName>
    </recommendedName>
</protein>
<evidence type="ECO:0008006" key="5">
    <source>
        <dbReference type="Google" id="ProtNLM"/>
    </source>
</evidence>
<dbReference type="SUPFAM" id="SSF52317">
    <property type="entry name" value="Class I glutamine amidotransferase-like"/>
    <property type="match status" value="1"/>
</dbReference>
<dbReference type="Proteomes" id="UP000279422">
    <property type="component" value="Unassembled WGS sequence"/>
</dbReference>
<dbReference type="InterPro" id="IPR013739">
    <property type="entry name" value="Beta_galactosidase_C"/>
</dbReference>
<dbReference type="CDD" id="cd03143">
    <property type="entry name" value="A4_beta-galactosidase_middle_domain"/>
    <property type="match status" value="1"/>
</dbReference>
<proteinExistence type="predicted"/>
<organism evidence="3 4">
    <name type="scientific">Aerophobetes bacterium</name>
    <dbReference type="NCBI Taxonomy" id="2030807"/>
    <lineage>
        <taxon>Bacteria</taxon>
        <taxon>Candidatus Aerophobota</taxon>
    </lineage>
</organism>
<dbReference type="Gene3D" id="3.40.50.880">
    <property type="match status" value="1"/>
</dbReference>
<feature type="non-terminal residue" evidence="3">
    <location>
        <position position="1"/>
    </location>
</feature>